<protein>
    <submittedName>
        <fullName evidence="2">ATP-binding protein</fullName>
    </submittedName>
</protein>
<dbReference type="Proteomes" id="UP001221566">
    <property type="component" value="Unassembled WGS sequence"/>
</dbReference>
<dbReference type="Pfam" id="PF13304">
    <property type="entry name" value="AAA_21"/>
    <property type="match status" value="1"/>
</dbReference>
<accession>A0ABT5I2H6</accession>
<dbReference type="PANTHER" id="PTHR43581:SF2">
    <property type="entry name" value="EXCINUCLEASE ATPASE SUBUNIT"/>
    <property type="match status" value="1"/>
</dbReference>
<dbReference type="RefSeq" id="WP_272802682.1">
    <property type="nucleotide sequence ID" value="NZ_JAQQKY010000002.1"/>
</dbReference>
<proteinExistence type="predicted"/>
<comment type="caution">
    <text evidence="2">The sequence shown here is derived from an EMBL/GenBank/DDBJ whole genome shotgun (WGS) entry which is preliminary data.</text>
</comment>
<dbReference type="InterPro" id="IPR003959">
    <property type="entry name" value="ATPase_AAA_core"/>
</dbReference>
<dbReference type="SMART" id="SM00382">
    <property type="entry name" value="AAA"/>
    <property type="match status" value="1"/>
</dbReference>
<organism evidence="2 3">
    <name type="scientific">Vogesella indigofera</name>
    <name type="common">Pseudomonas indigofera</name>
    <dbReference type="NCBI Taxonomy" id="45465"/>
    <lineage>
        <taxon>Bacteria</taxon>
        <taxon>Pseudomonadati</taxon>
        <taxon>Pseudomonadota</taxon>
        <taxon>Betaproteobacteria</taxon>
        <taxon>Neisseriales</taxon>
        <taxon>Chromobacteriaceae</taxon>
        <taxon>Vogesella</taxon>
    </lineage>
</organism>
<keyword evidence="2" id="KW-0067">ATP-binding</keyword>
<dbReference type="InterPro" id="IPR027417">
    <property type="entry name" value="P-loop_NTPase"/>
</dbReference>
<dbReference type="InterPro" id="IPR003593">
    <property type="entry name" value="AAA+_ATPase"/>
</dbReference>
<dbReference type="EMBL" id="JAQQKY010000002">
    <property type="protein sequence ID" value="MDC7690376.1"/>
    <property type="molecule type" value="Genomic_DNA"/>
</dbReference>
<feature type="domain" description="AAA+ ATPase" evidence="1">
    <location>
        <begin position="29"/>
        <end position="279"/>
    </location>
</feature>
<dbReference type="PANTHER" id="PTHR43581">
    <property type="entry name" value="ATP/GTP PHOSPHATASE"/>
    <property type="match status" value="1"/>
</dbReference>
<dbReference type="SUPFAM" id="SSF52540">
    <property type="entry name" value="P-loop containing nucleoside triphosphate hydrolases"/>
    <property type="match status" value="1"/>
</dbReference>
<dbReference type="GO" id="GO:0005524">
    <property type="term" value="F:ATP binding"/>
    <property type="evidence" value="ECO:0007669"/>
    <property type="project" value="UniProtKB-KW"/>
</dbReference>
<dbReference type="Gene3D" id="3.40.50.300">
    <property type="entry name" value="P-loop containing nucleotide triphosphate hydrolases"/>
    <property type="match status" value="2"/>
</dbReference>
<dbReference type="Pfam" id="PF13476">
    <property type="entry name" value="AAA_23"/>
    <property type="match status" value="1"/>
</dbReference>
<dbReference type="InterPro" id="IPR038729">
    <property type="entry name" value="Rad50/SbcC_AAA"/>
</dbReference>
<keyword evidence="3" id="KW-1185">Reference proteome</keyword>
<reference evidence="2 3" key="1">
    <citation type="submission" date="2023-01" db="EMBL/GenBank/DDBJ databases">
        <title>Novel species of the genus Vogesella isolated from rivers.</title>
        <authorList>
            <person name="Lu H."/>
        </authorList>
    </citation>
    <scope>NUCLEOTIDE SEQUENCE [LARGE SCALE GENOMIC DNA]</scope>
    <source>
        <strain evidence="2 3">SH7W</strain>
    </source>
</reference>
<evidence type="ECO:0000313" key="2">
    <source>
        <dbReference type="EMBL" id="MDC7690376.1"/>
    </source>
</evidence>
<name>A0ABT5I2H6_VOGIN</name>
<keyword evidence="2" id="KW-0547">Nucleotide-binding</keyword>
<evidence type="ECO:0000259" key="1">
    <source>
        <dbReference type="SMART" id="SM00382"/>
    </source>
</evidence>
<evidence type="ECO:0000313" key="3">
    <source>
        <dbReference type="Proteomes" id="UP001221566"/>
    </source>
</evidence>
<gene>
    <name evidence="2" type="ORF">PQU93_06195</name>
</gene>
<dbReference type="InterPro" id="IPR051396">
    <property type="entry name" value="Bact_Antivir_Def_Nuclease"/>
</dbReference>
<sequence length="511" mass="56785">MPVSQQVTHSLSIKKLKGISALDEIRFDEKPLTAILGPNGCGKSTILHALACCYKPVEGADQQNWQFRDFFTPTTDATWAGSSLKLVHSHRDGANQHPNLTTEYRKNADRWSPRYANRPERYVRFIGIKSCVPRIEEETYTSAIKYQTEAHADAALIMAKMGSVFNRGYNELNIHRAHAGRRYLGLALDGTRYSALAMGAGEQRVLEILSAVFNAPKYGLILIDELDLLLHTAALKQLIGILFQRAQDKSLQIVFTTHREAILELKDLVSIKHIHTVKDVPKTFCFSNTKPDALRRLTGQQDRPLEIFVEDEMALAIVEYELARLGMKRVANITLYGAATNCFTLAAGLILSGGHNVDNQLFLLDGDLYATPELQLERANAVLSGTEAHAAARRQRCLEGIRKLCAQAGALPAPEPQLHRMIRELPRQQDEGVNEIIDLAVGIEAVDDTHSFIELIVRTLNVQRPVGLNAIAKAAALSPSWEPYVAELREWLVARRANFIEDMGAMVPAVA</sequence>